<protein>
    <submittedName>
        <fullName evidence="7">FAD-binding oxidoreductase</fullName>
    </submittedName>
</protein>
<dbReference type="Proteomes" id="UP001499954">
    <property type="component" value="Unassembled WGS sequence"/>
</dbReference>
<evidence type="ECO:0000259" key="6">
    <source>
        <dbReference type="PROSITE" id="PS51387"/>
    </source>
</evidence>
<accession>A0ABN2R548</accession>
<evidence type="ECO:0000256" key="1">
    <source>
        <dbReference type="ARBA" id="ARBA00001974"/>
    </source>
</evidence>
<evidence type="ECO:0000313" key="7">
    <source>
        <dbReference type="EMBL" id="GAA1963535.1"/>
    </source>
</evidence>
<dbReference type="InterPro" id="IPR050416">
    <property type="entry name" value="FAD-linked_Oxidoreductase"/>
</dbReference>
<comment type="similarity">
    <text evidence="2">Belongs to the oxygen-dependent FAD-linked oxidoreductase family.</text>
</comment>
<evidence type="ECO:0000313" key="8">
    <source>
        <dbReference type="Proteomes" id="UP001499954"/>
    </source>
</evidence>
<name>A0ABN2R548_9MICO</name>
<dbReference type="InterPro" id="IPR036318">
    <property type="entry name" value="FAD-bd_PCMH-like_sf"/>
</dbReference>
<keyword evidence="8" id="KW-1185">Reference proteome</keyword>
<dbReference type="PANTHER" id="PTHR42973:SF39">
    <property type="entry name" value="FAD-BINDING PCMH-TYPE DOMAIN-CONTAINING PROTEIN"/>
    <property type="match status" value="1"/>
</dbReference>
<organism evidence="7 8">
    <name type="scientific">Agromyces allii</name>
    <dbReference type="NCBI Taxonomy" id="393607"/>
    <lineage>
        <taxon>Bacteria</taxon>
        <taxon>Bacillati</taxon>
        <taxon>Actinomycetota</taxon>
        <taxon>Actinomycetes</taxon>
        <taxon>Micrococcales</taxon>
        <taxon>Microbacteriaceae</taxon>
        <taxon>Agromyces</taxon>
    </lineage>
</organism>
<comment type="caution">
    <text evidence="7">The sequence shown here is derived from an EMBL/GenBank/DDBJ whole genome shotgun (WGS) entry which is preliminary data.</text>
</comment>
<dbReference type="InterPro" id="IPR016167">
    <property type="entry name" value="FAD-bd_PCMH_sub1"/>
</dbReference>
<dbReference type="PANTHER" id="PTHR42973">
    <property type="entry name" value="BINDING OXIDOREDUCTASE, PUTATIVE (AFU_ORTHOLOGUE AFUA_1G17690)-RELATED"/>
    <property type="match status" value="1"/>
</dbReference>
<comment type="cofactor">
    <cofactor evidence="1">
        <name>FAD</name>
        <dbReference type="ChEBI" id="CHEBI:57692"/>
    </cofactor>
</comment>
<keyword evidence="3" id="KW-0285">Flavoprotein</keyword>
<evidence type="ECO:0000256" key="3">
    <source>
        <dbReference type="ARBA" id="ARBA00022630"/>
    </source>
</evidence>
<dbReference type="RefSeq" id="WP_170298513.1">
    <property type="nucleotide sequence ID" value="NZ_BAAAMK010000009.1"/>
</dbReference>
<dbReference type="InterPro" id="IPR016169">
    <property type="entry name" value="FAD-bd_PCMH_sub2"/>
</dbReference>
<dbReference type="Gene3D" id="3.40.462.20">
    <property type="match status" value="1"/>
</dbReference>
<dbReference type="EMBL" id="BAAAMK010000009">
    <property type="protein sequence ID" value="GAA1963535.1"/>
    <property type="molecule type" value="Genomic_DNA"/>
</dbReference>
<dbReference type="PROSITE" id="PS51387">
    <property type="entry name" value="FAD_PCMH"/>
    <property type="match status" value="1"/>
</dbReference>
<dbReference type="Pfam" id="PF01565">
    <property type="entry name" value="FAD_binding_4"/>
    <property type="match status" value="1"/>
</dbReference>
<dbReference type="Gene3D" id="3.30.465.10">
    <property type="match status" value="1"/>
</dbReference>
<proteinExistence type="inferred from homology"/>
<gene>
    <name evidence="7" type="ORF">GCM10009717_32910</name>
</gene>
<dbReference type="InterPro" id="IPR006094">
    <property type="entry name" value="Oxid_FAD_bind_N"/>
</dbReference>
<keyword evidence="5" id="KW-0560">Oxidoreductase</keyword>
<reference evidence="7 8" key="1">
    <citation type="journal article" date="2019" name="Int. J. Syst. Evol. Microbiol.">
        <title>The Global Catalogue of Microorganisms (GCM) 10K type strain sequencing project: providing services to taxonomists for standard genome sequencing and annotation.</title>
        <authorList>
            <consortium name="The Broad Institute Genomics Platform"/>
            <consortium name="The Broad Institute Genome Sequencing Center for Infectious Disease"/>
            <person name="Wu L."/>
            <person name="Ma J."/>
        </authorList>
    </citation>
    <scope>NUCLEOTIDE SEQUENCE [LARGE SCALE GENOMIC DNA]</scope>
    <source>
        <strain evidence="7 8">JCM 13584</strain>
    </source>
</reference>
<evidence type="ECO:0000256" key="4">
    <source>
        <dbReference type="ARBA" id="ARBA00022827"/>
    </source>
</evidence>
<dbReference type="SUPFAM" id="SSF56176">
    <property type="entry name" value="FAD-binding/transporter-associated domain-like"/>
    <property type="match status" value="1"/>
</dbReference>
<keyword evidence="4" id="KW-0274">FAD</keyword>
<evidence type="ECO:0000256" key="2">
    <source>
        <dbReference type="ARBA" id="ARBA00005466"/>
    </source>
</evidence>
<evidence type="ECO:0000256" key="5">
    <source>
        <dbReference type="ARBA" id="ARBA00023002"/>
    </source>
</evidence>
<feature type="domain" description="FAD-binding PCMH-type" evidence="6">
    <location>
        <begin position="39"/>
        <end position="207"/>
    </location>
</feature>
<dbReference type="InterPro" id="IPR016166">
    <property type="entry name" value="FAD-bd_PCMH"/>
</dbReference>
<dbReference type="Gene3D" id="3.30.43.10">
    <property type="entry name" value="Uridine Diphospho-n-acetylenolpyruvylglucosamine Reductase, domain 2"/>
    <property type="match status" value="1"/>
</dbReference>
<sequence>MTDARATALEDLRTTLTGTLVLPADAEYDAARSPWNLSVDQRPAAVATPADVADVQAILAAAASAGLGVTTQPNGHGATDDLDGVILIRPSAFDELTVDVEGRTLRVGAGVNWGAALQALDGTGLVGLAGSNPEVNVVGLALNGGHSMFSRSFGLTARSIAAVELVDAAGEVRRVSDADDAELIWALRGGGGAFGVVTAIELELFPADAIFGGGLVFPSESAVPVISAAFALARDVPELGLDIGMMQFPDLDVMPPHLRGRVVASVGIVHLGDEATGRAHAERLLAVAEPIANSLTVFTVGQLAAVAAEPTDPMPTADFGASIGSDDDAFAAEFVEAFIAGAAHGLTRAGFRAMGGATAEELGAELSAVGAVHAPLVLSSGVLLMNPALDPDAALQPLRDLAARHAAQGGVPTMLGAGPLSLVYPPAVLDRLTAVKQRVDPTGLIRSNRAIRG</sequence>